<reference evidence="1" key="3">
    <citation type="submission" date="2022-02" db="EMBL/GenBank/DDBJ databases">
        <authorList>
            <person name="Christensen J.J.E."/>
            <person name="Jensen C.S."/>
            <person name="Nielsen X.C."/>
            <person name="Dargis R."/>
        </authorList>
    </citation>
    <scope>NUCLEOTIDE SEQUENCE</scope>
    <source>
        <strain evidence="1">K16259064</strain>
    </source>
</reference>
<keyword evidence="2" id="KW-0418">Kinase</keyword>
<dbReference type="EC" id="2.7.6.5" evidence="2"/>
<dbReference type="Proteomes" id="UP001207177">
    <property type="component" value="Unassembled WGS sequence"/>
</dbReference>
<reference evidence="2 3" key="1">
    <citation type="submission" date="2018-11" db="EMBL/GenBank/DDBJ databases">
        <title>Species Designations Belie Phenotypic and Genotypic Heterogeneity in Oral Streptococci.</title>
        <authorList>
            <person name="Velsko I."/>
        </authorList>
    </citation>
    <scope>NUCLEOTIDE SEQUENCE [LARGE SCALE GENOMIC DNA]</scope>
    <source>
        <strain evidence="2 3">BCC10</strain>
    </source>
</reference>
<evidence type="ECO:0000313" key="2">
    <source>
        <dbReference type="EMBL" id="RSJ68238.1"/>
    </source>
</evidence>
<dbReference type="AlphaFoldDB" id="A0A428G005"/>
<dbReference type="GO" id="GO:0016301">
    <property type="term" value="F:kinase activity"/>
    <property type="evidence" value="ECO:0007669"/>
    <property type="project" value="UniProtKB-KW"/>
</dbReference>
<keyword evidence="2" id="KW-0808">Transferase</keyword>
<dbReference type="Proteomes" id="UP000281558">
    <property type="component" value="Unassembled WGS sequence"/>
</dbReference>
<dbReference type="GO" id="GO:0008728">
    <property type="term" value="F:GTP diphosphokinase activity"/>
    <property type="evidence" value="ECO:0007669"/>
    <property type="project" value="UniProtKB-EC"/>
</dbReference>
<dbReference type="SUPFAM" id="SSF109604">
    <property type="entry name" value="HD-domain/PDEase-like"/>
    <property type="match status" value="1"/>
</dbReference>
<dbReference type="EMBL" id="JAKUVW010000003">
    <property type="protein sequence ID" value="MCY7059586.1"/>
    <property type="molecule type" value="Genomic_DNA"/>
</dbReference>
<reference evidence="1" key="2">
    <citation type="journal article" date="2022" name="Med Res Arch">
        <title>Genomic identification of streptococcal strains and relation to clinical characteristics. A substudy to The Partial Oral Treatment of Endocarditis (POET) Trial.</title>
        <authorList>
            <person name="Christensen J."/>
            <person name="Jensen C."/>
            <person name="Dargis R."/>
            <person name="Nielsen X."/>
            <person name="Pries- Heje M."/>
            <person name="Wiingaard C."/>
            <person name="Ihlemann N."/>
            <person name="Gill S."/>
            <person name="Bruun N."/>
            <person name="Elming H."/>
            <person name="Povlsen J."/>
            <person name="Madsen T."/>
            <person name="Jensen K."/>
            <person name="Fuursted K."/>
            <person name="Ostergaard L."/>
            <person name="Christiansen U."/>
            <person name="Rosenvinge F."/>
            <person name="Helweg-Larsen J."/>
            <person name="Fosbol E."/>
            <person name="Kober L."/>
            <person name="Torp-Pedersen C."/>
            <person name="Tonder N."/>
            <person name="Moser C."/>
            <person name="Iversen K."/>
            <person name="Bundgaard H."/>
        </authorList>
    </citation>
    <scope>NUCLEOTIDE SEQUENCE</scope>
    <source>
        <strain evidence="1">K16259064</strain>
    </source>
</reference>
<name>A0A428G005_STROR</name>
<evidence type="ECO:0000313" key="3">
    <source>
        <dbReference type="Proteomes" id="UP000281558"/>
    </source>
</evidence>
<protein>
    <submittedName>
        <fullName evidence="2">GTP pyrophosphokinase</fullName>
        <ecNumber evidence="2">2.7.6.5</ecNumber>
    </submittedName>
    <submittedName>
        <fullName evidence="1">HD domain-containing protein</fullName>
    </submittedName>
</protein>
<gene>
    <name evidence="2" type="primary">relA_2</name>
    <name evidence="2" type="ORF">D8801_09180</name>
    <name evidence="1" type="ORF">MK395_02020</name>
</gene>
<dbReference type="RefSeq" id="WP_125849424.1">
    <property type="nucleotide sequence ID" value="NZ_JAKUVW010000003.1"/>
</dbReference>
<accession>A0A428G005</accession>
<proteinExistence type="predicted"/>
<evidence type="ECO:0000313" key="1">
    <source>
        <dbReference type="EMBL" id="MCY7059586.1"/>
    </source>
</evidence>
<dbReference type="EMBL" id="RJPK01000009">
    <property type="protein sequence ID" value="RSJ68238.1"/>
    <property type="molecule type" value="Genomic_DNA"/>
</dbReference>
<dbReference type="Gene3D" id="1.10.3210.10">
    <property type="entry name" value="Hypothetical protein af1432"/>
    <property type="match status" value="1"/>
</dbReference>
<organism evidence="2 3">
    <name type="scientific">Streptococcus oralis</name>
    <dbReference type="NCBI Taxonomy" id="1303"/>
    <lineage>
        <taxon>Bacteria</taxon>
        <taxon>Bacillati</taxon>
        <taxon>Bacillota</taxon>
        <taxon>Bacilli</taxon>
        <taxon>Lactobacillales</taxon>
        <taxon>Streptococcaceae</taxon>
        <taxon>Streptococcus</taxon>
    </lineage>
</organism>
<comment type="caution">
    <text evidence="2">The sequence shown here is derived from an EMBL/GenBank/DDBJ whole genome shotgun (WGS) entry which is preliminary data.</text>
</comment>
<sequence>MDKIQKSVSQQAYEVAKKAHLGQVDKAGVDYIKHPKTVASFVETDEEKAVAYLHDVVEDTKLTLLDLEELGFSKTIIEAVDILTKKKGQDYQSYLNLVKTNELARVVKLADLRHNSDLTRLSKITTKDIERNKKYRSAIAFLSQVEKNSNF</sequence>